<sequence length="30" mass="3587">MDMLFDTYSQGAVFKPQYHQPWNNPEQVTN</sequence>
<accession>A0A821HDN4</accession>
<dbReference type="AlphaFoldDB" id="A0A821HDN4"/>
<gene>
    <name evidence="1" type="ORF">OVN521_LOCUS47773</name>
</gene>
<dbReference type="EMBL" id="CAJOBG010095633">
    <property type="protein sequence ID" value="CAF4682337.1"/>
    <property type="molecule type" value="Genomic_DNA"/>
</dbReference>
<evidence type="ECO:0000313" key="1">
    <source>
        <dbReference type="EMBL" id="CAF4682337.1"/>
    </source>
</evidence>
<reference evidence="1" key="1">
    <citation type="submission" date="2021-02" db="EMBL/GenBank/DDBJ databases">
        <authorList>
            <person name="Nowell W R."/>
        </authorList>
    </citation>
    <scope>NUCLEOTIDE SEQUENCE</scope>
</reference>
<protein>
    <submittedName>
        <fullName evidence="1">Uncharacterized protein</fullName>
    </submittedName>
</protein>
<feature type="non-terminal residue" evidence="1">
    <location>
        <position position="30"/>
    </location>
</feature>
<keyword evidence="2" id="KW-1185">Reference proteome</keyword>
<evidence type="ECO:0000313" key="2">
    <source>
        <dbReference type="Proteomes" id="UP000663866"/>
    </source>
</evidence>
<comment type="caution">
    <text evidence="1">The sequence shown here is derived from an EMBL/GenBank/DDBJ whole genome shotgun (WGS) entry which is preliminary data.</text>
</comment>
<proteinExistence type="predicted"/>
<name>A0A821HDN4_9BILA</name>
<organism evidence="1 2">
    <name type="scientific">Rotaria magnacalcarata</name>
    <dbReference type="NCBI Taxonomy" id="392030"/>
    <lineage>
        <taxon>Eukaryota</taxon>
        <taxon>Metazoa</taxon>
        <taxon>Spiralia</taxon>
        <taxon>Gnathifera</taxon>
        <taxon>Rotifera</taxon>
        <taxon>Eurotatoria</taxon>
        <taxon>Bdelloidea</taxon>
        <taxon>Philodinida</taxon>
        <taxon>Philodinidae</taxon>
        <taxon>Rotaria</taxon>
    </lineage>
</organism>
<dbReference type="Proteomes" id="UP000663866">
    <property type="component" value="Unassembled WGS sequence"/>
</dbReference>